<keyword evidence="3" id="KW-1185">Reference proteome</keyword>
<gene>
    <name evidence="2" type="ORF">J2X09_000931</name>
</gene>
<proteinExistence type="inferred from homology"/>
<dbReference type="Pfam" id="PF01042">
    <property type="entry name" value="Ribonuc_L-PSP"/>
    <property type="match status" value="1"/>
</dbReference>
<organism evidence="2 3">
    <name type="scientific">Hydrogenophaga laconesensis</name>
    <dbReference type="NCBI Taxonomy" id="1805971"/>
    <lineage>
        <taxon>Bacteria</taxon>
        <taxon>Pseudomonadati</taxon>
        <taxon>Pseudomonadota</taxon>
        <taxon>Betaproteobacteria</taxon>
        <taxon>Burkholderiales</taxon>
        <taxon>Comamonadaceae</taxon>
        <taxon>Hydrogenophaga</taxon>
    </lineage>
</organism>
<protein>
    <submittedName>
        <fullName evidence="2">2-iminobutanoate/2-iminopropanoate deaminase</fullName>
        <ecNumber evidence="2">3.5.99.10</ecNumber>
    </submittedName>
</protein>
<reference evidence="2 3" key="1">
    <citation type="submission" date="2023-07" db="EMBL/GenBank/DDBJ databases">
        <title>Sorghum-associated microbial communities from plants grown in Nebraska, USA.</title>
        <authorList>
            <person name="Schachtman D."/>
        </authorList>
    </citation>
    <scope>NUCLEOTIDE SEQUENCE [LARGE SCALE GENOMIC DNA]</scope>
    <source>
        <strain evidence="2 3">BE240</strain>
    </source>
</reference>
<keyword evidence="2" id="KW-0378">Hydrolase</keyword>
<dbReference type="PANTHER" id="PTHR11803">
    <property type="entry name" value="2-IMINOBUTANOATE/2-IMINOPROPANOATE DEAMINASE RIDA"/>
    <property type="match status" value="1"/>
</dbReference>
<dbReference type="PANTHER" id="PTHR11803:SF58">
    <property type="entry name" value="PROTEIN HMF1-RELATED"/>
    <property type="match status" value="1"/>
</dbReference>
<dbReference type="InterPro" id="IPR006175">
    <property type="entry name" value="YjgF/YER057c/UK114"/>
</dbReference>
<dbReference type="GO" id="GO:0120241">
    <property type="term" value="F:2-iminobutanoate/2-iminopropanoate deaminase"/>
    <property type="evidence" value="ECO:0007669"/>
    <property type="project" value="UniProtKB-EC"/>
</dbReference>
<dbReference type="Gene3D" id="3.30.1330.40">
    <property type="entry name" value="RutC-like"/>
    <property type="match status" value="1"/>
</dbReference>
<dbReference type="CDD" id="cd00448">
    <property type="entry name" value="YjgF_YER057c_UK114_family"/>
    <property type="match status" value="1"/>
</dbReference>
<dbReference type="RefSeq" id="WP_204732917.1">
    <property type="nucleotide sequence ID" value="NZ_JAVDWE010000002.1"/>
</dbReference>
<sequence>MPDTPRFSPIHCVPVGDATLMFVSGLTAGTAAPYDTEAQTRIVFDRIQTLLAEQGADRHDIRKLTVFLTDIREYALFSDVRNQLFADVRTPPASSAVEARLGSPSVRVEIEAIAVRRHT</sequence>
<evidence type="ECO:0000313" key="2">
    <source>
        <dbReference type="EMBL" id="MDR7093199.1"/>
    </source>
</evidence>
<evidence type="ECO:0000256" key="1">
    <source>
        <dbReference type="ARBA" id="ARBA00010552"/>
    </source>
</evidence>
<dbReference type="SUPFAM" id="SSF55298">
    <property type="entry name" value="YjgF-like"/>
    <property type="match status" value="1"/>
</dbReference>
<dbReference type="EMBL" id="JAVDWE010000002">
    <property type="protein sequence ID" value="MDR7093199.1"/>
    <property type="molecule type" value="Genomic_DNA"/>
</dbReference>
<name>A0ABU1V6W6_9BURK</name>
<evidence type="ECO:0000313" key="3">
    <source>
        <dbReference type="Proteomes" id="UP001265550"/>
    </source>
</evidence>
<comment type="caution">
    <text evidence="2">The sequence shown here is derived from an EMBL/GenBank/DDBJ whole genome shotgun (WGS) entry which is preliminary data.</text>
</comment>
<accession>A0ABU1V6W6</accession>
<comment type="similarity">
    <text evidence="1">Belongs to the RutC family.</text>
</comment>
<dbReference type="EC" id="3.5.99.10" evidence="2"/>
<dbReference type="InterPro" id="IPR035959">
    <property type="entry name" value="RutC-like_sf"/>
</dbReference>
<dbReference type="Proteomes" id="UP001265550">
    <property type="component" value="Unassembled WGS sequence"/>
</dbReference>